<dbReference type="SUPFAM" id="SSF56672">
    <property type="entry name" value="DNA/RNA polymerases"/>
    <property type="match status" value="1"/>
</dbReference>
<dbReference type="EMBL" id="VSSQ01121449">
    <property type="protein sequence ID" value="MPN53862.1"/>
    <property type="molecule type" value="Genomic_DNA"/>
</dbReference>
<name>A0A645ISR7_9ZZZZ</name>
<dbReference type="GO" id="GO:0006281">
    <property type="term" value="P:DNA repair"/>
    <property type="evidence" value="ECO:0007669"/>
    <property type="project" value="InterPro"/>
</dbReference>
<accession>A0A645ISR7</accession>
<dbReference type="InterPro" id="IPR043128">
    <property type="entry name" value="Rev_trsase/Diguanyl_cyclase"/>
</dbReference>
<dbReference type="Gene3D" id="3.30.70.270">
    <property type="match status" value="1"/>
</dbReference>
<dbReference type="PANTHER" id="PTHR11076">
    <property type="entry name" value="DNA REPAIR POLYMERASE UMUC / TRANSFERASE FAMILY MEMBER"/>
    <property type="match status" value="1"/>
</dbReference>
<evidence type="ECO:0000313" key="2">
    <source>
        <dbReference type="EMBL" id="MPN53862.1"/>
    </source>
</evidence>
<gene>
    <name evidence="2" type="primary">dinB_51</name>
    <name evidence="2" type="ORF">SDC9_201530</name>
</gene>
<dbReference type="InterPro" id="IPR050116">
    <property type="entry name" value="DNA_polymerase-Y"/>
</dbReference>
<feature type="domain" description="UmuC" evidence="1">
    <location>
        <begin position="1"/>
        <end position="100"/>
    </location>
</feature>
<dbReference type="Pfam" id="PF00817">
    <property type="entry name" value="IMS"/>
    <property type="match status" value="1"/>
</dbReference>
<proteinExistence type="predicted"/>
<comment type="caution">
    <text evidence="2">The sequence shown here is derived from an EMBL/GenBank/DDBJ whole genome shotgun (WGS) entry which is preliminary data.</text>
</comment>
<evidence type="ECO:0000259" key="1">
    <source>
        <dbReference type="PROSITE" id="PS50173"/>
    </source>
</evidence>
<organism evidence="2">
    <name type="scientific">bioreactor metagenome</name>
    <dbReference type="NCBI Taxonomy" id="1076179"/>
    <lineage>
        <taxon>unclassified sequences</taxon>
        <taxon>metagenomes</taxon>
        <taxon>ecological metagenomes</taxon>
    </lineage>
</organism>
<sequence length="101" mass="11568">MRKIYLEYSDRVEAFGLDENWVDLSNPGVTIEDGERIANIIRNRVREELGLTISVGVSFNKIFAKLGSDLKKPDATTVIRRDNFKEKVWPLPVSDLLYVGR</sequence>
<protein>
    <submittedName>
        <fullName evidence="2">DNA polymerase IV</fullName>
        <ecNumber evidence="2">2.7.7.7</ecNumber>
    </submittedName>
</protein>
<dbReference type="GO" id="GO:0005829">
    <property type="term" value="C:cytosol"/>
    <property type="evidence" value="ECO:0007669"/>
    <property type="project" value="TreeGrafter"/>
</dbReference>
<dbReference type="GO" id="GO:0042276">
    <property type="term" value="P:error-prone translesion synthesis"/>
    <property type="evidence" value="ECO:0007669"/>
    <property type="project" value="TreeGrafter"/>
</dbReference>
<dbReference type="PROSITE" id="PS50173">
    <property type="entry name" value="UMUC"/>
    <property type="match status" value="1"/>
</dbReference>
<keyword evidence="2" id="KW-0808">Transferase</keyword>
<dbReference type="EC" id="2.7.7.7" evidence="2"/>
<dbReference type="GO" id="GO:0003887">
    <property type="term" value="F:DNA-directed DNA polymerase activity"/>
    <property type="evidence" value="ECO:0007669"/>
    <property type="project" value="UniProtKB-EC"/>
</dbReference>
<dbReference type="AlphaFoldDB" id="A0A645ISR7"/>
<dbReference type="InterPro" id="IPR043502">
    <property type="entry name" value="DNA/RNA_pol_sf"/>
</dbReference>
<dbReference type="PANTHER" id="PTHR11076:SF33">
    <property type="entry name" value="DNA POLYMERASE KAPPA"/>
    <property type="match status" value="1"/>
</dbReference>
<dbReference type="GO" id="GO:0009432">
    <property type="term" value="P:SOS response"/>
    <property type="evidence" value="ECO:0007669"/>
    <property type="project" value="TreeGrafter"/>
</dbReference>
<reference evidence="2" key="1">
    <citation type="submission" date="2019-08" db="EMBL/GenBank/DDBJ databases">
        <authorList>
            <person name="Kucharzyk K."/>
            <person name="Murdoch R.W."/>
            <person name="Higgins S."/>
            <person name="Loffler F."/>
        </authorList>
    </citation>
    <scope>NUCLEOTIDE SEQUENCE</scope>
</reference>
<dbReference type="InterPro" id="IPR001126">
    <property type="entry name" value="UmuC"/>
</dbReference>
<keyword evidence="2" id="KW-0548">Nucleotidyltransferase</keyword>